<feature type="region of interest" description="Disordered" evidence="1">
    <location>
        <begin position="144"/>
        <end position="230"/>
    </location>
</feature>
<dbReference type="InParanoid" id="A0A369J0D9"/>
<sequence length="316" mass="36286">MASGWLKSICGRCGYVFHYPEESSWYFGKEQMRMHRAVCRELDGFRKPWIDLSGLSTTNDHSRSSITMMEHPDTSSEKEDSDAYSSDGALSAHSTGKIRFVPEFYAAPADREMPAYNDIQFHHELCSPSWRLRVSRKTKRRRSRYRDDALVQFIPPPSAEELRMTQSTNDDDNATTITPPSGPAPPAPTITHVAKTESPRDSIAESEPESSTSDIDDASPCQPNPSPKIRTRYRLYRRLWHMQGMEGIPKRFKTSRTTRHRHRQFHHDSNVRKEYDTKTDEGKWEKPPSGSRHSLSIKTRIPSPPYKLLGDVQHPD</sequence>
<reference evidence="2" key="1">
    <citation type="submission" date="2018-04" db="EMBL/GenBank/DDBJ databases">
        <title>Whole genome sequencing of Hypsizygus marmoreus.</title>
        <authorList>
            <person name="Choi I.-G."/>
            <person name="Min B."/>
            <person name="Kim J.-G."/>
            <person name="Kim S."/>
            <person name="Oh Y.-L."/>
            <person name="Kong W.-S."/>
            <person name="Park H."/>
            <person name="Jeong J."/>
            <person name="Song E.-S."/>
        </authorList>
    </citation>
    <scope>NUCLEOTIDE SEQUENCE [LARGE SCALE GENOMIC DNA]</scope>
    <source>
        <strain evidence="2">51987-8</strain>
    </source>
</reference>
<evidence type="ECO:0000313" key="2">
    <source>
        <dbReference type="EMBL" id="RDB15469.1"/>
    </source>
</evidence>
<feature type="region of interest" description="Disordered" evidence="1">
    <location>
        <begin position="59"/>
        <end position="88"/>
    </location>
</feature>
<keyword evidence="3" id="KW-1185">Reference proteome</keyword>
<protein>
    <submittedName>
        <fullName evidence="2">Uncharacterized protein</fullName>
    </submittedName>
</protein>
<dbReference type="EMBL" id="LUEZ02000158">
    <property type="protein sequence ID" value="RDB15469.1"/>
    <property type="molecule type" value="Genomic_DNA"/>
</dbReference>
<dbReference type="AlphaFoldDB" id="A0A369J0D9"/>
<proteinExistence type="predicted"/>
<evidence type="ECO:0000313" key="3">
    <source>
        <dbReference type="Proteomes" id="UP000076154"/>
    </source>
</evidence>
<organism evidence="2 3">
    <name type="scientific">Hypsizygus marmoreus</name>
    <name type="common">White beech mushroom</name>
    <name type="synonym">Agaricus marmoreus</name>
    <dbReference type="NCBI Taxonomy" id="39966"/>
    <lineage>
        <taxon>Eukaryota</taxon>
        <taxon>Fungi</taxon>
        <taxon>Dikarya</taxon>
        <taxon>Basidiomycota</taxon>
        <taxon>Agaricomycotina</taxon>
        <taxon>Agaricomycetes</taxon>
        <taxon>Agaricomycetidae</taxon>
        <taxon>Agaricales</taxon>
        <taxon>Tricholomatineae</taxon>
        <taxon>Lyophyllaceae</taxon>
        <taxon>Hypsizygus</taxon>
    </lineage>
</organism>
<gene>
    <name evidence="2" type="ORF">Hypma_004272</name>
</gene>
<feature type="compositionally biased region" description="Basic and acidic residues" evidence="1">
    <location>
        <begin position="194"/>
        <end position="203"/>
    </location>
</feature>
<accession>A0A369J0D9</accession>
<dbReference type="Proteomes" id="UP000076154">
    <property type="component" value="Unassembled WGS sequence"/>
</dbReference>
<comment type="caution">
    <text evidence="2">The sequence shown here is derived from an EMBL/GenBank/DDBJ whole genome shotgun (WGS) entry which is preliminary data.</text>
</comment>
<feature type="region of interest" description="Disordered" evidence="1">
    <location>
        <begin position="250"/>
        <end position="316"/>
    </location>
</feature>
<evidence type="ECO:0000256" key="1">
    <source>
        <dbReference type="SAM" id="MobiDB-lite"/>
    </source>
</evidence>
<name>A0A369J0D9_HYPMA</name>
<feature type="compositionally biased region" description="Basic and acidic residues" evidence="1">
    <location>
        <begin position="266"/>
        <end position="286"/>
    </location>
</feature>
<feature type="compositionally biased region" description="Basic residues" evidence="1">
    <location>
        <begin position="250"/>
        <end position="265"/>
    </location>
</feature>